<dbReference type="PANTHER" id="PTHR43767">
    <property type="entry name" value="LONG-CHAIN-FATTY-ACID--COA LIGASE"/>
    <property type="match status" value="1"/>
</dbReference>
<dbReference type="InterPro" id="IPR000873">
    <property type="entry name" value="AMP-dep_synth/lig_dom"/>
</dbReference>
<dbReference type="InterPro" id="IPR050237">
    <property type="entry name" value="ATP-dep_AMP-bd_enzyme"/>
</dbReference>
<organism evidence="3 4">
    <name type="scientific">Paraburkholderia tropica</name>
    <dbReference type="NCBI Taxonomy" id="92647"/>
    <lineage>
        <taxon>Bacteria</taxon>
        <taxon>Pseudomonadati</taxon>
        <taxon>Pseudomonadota</taxon>
        <taxon>Betaproteobacteria</taxon>
        <taxon>Burkholderiales</taxon>
        <taxon>Burkholderiaceae</taxon>
        <taxon>Paraburkholderia</taxon>
    </lineage>
</organism>
<dbReference type="Gene3D" id="3.30.300.30">
    <property type="match status" value="1"/>
</dbReference>
<dbReference type="AlphaFoldDB" id="A0AAQ1GLX0"/>
<evidence type="ECO:0000313" key="3">
    <source>
        <dbReference type="EMBL" id="SEK11848.1"/>
    </source>
</evidence>
<evidence type="ECO:0000259" key="2">
    <source>
        <dbReference type="Pfam" id="PF13193"/>
    </source>
</evidence>
<feature type="domain" description="AMP-dependent synthetase/ligase" evidence="1">
    <location>
        <begin position="28"/>
        <end position="406"/>
    </location>
</feature>
<evidence type="ECO:0000259" key="1">
    <source>
        <dbReference type="Pfam" id="PF00501"/>
    </source>
</evidence>
<dbReference type="InterPro" id="IPR025110">
    <property type="entry name" value="AMP-bd_C"/>
</dbReference>
<gene>
    <name evidence="3" type="ORF">SAMN05216550_1213</name>
</gene>
<dbReference type="NCBIfam" id="NF004837">
    <property type="entry name" value="PRK06187.1"/>
    <property type="match status" value="1"/>
</dbReference>
<proteinExistence type="predicted"/>
<dbReference type="Proteomes" id="UP000183529">
    <property type="component" value="Unassembled WGS sequence"/>
</dbReference>
<dbReference type="SUPFAM" id="SSF56801">
    <property type="entry name" value="Acetyl-CoA synthetase-like"/>
    <property type="match status" value="1"/>
</dbReference>
<name>A0AAQ1GLX0_9BURK</name>
<feature type="domain" description="AMP-binding enzyme C-terminal" evidence="2">
    <location>
        <begin position="456"/>
        <end position="537"/>
    </location>
</feature>
<accession>A0AAQ1GLX0</accession>
<dbReference type="InterPro" id="IPR042099">
    <property type="entry name" value="ANL_N_sf"/>
</dbReference>
<evidence type="ECO:0000313" key="4">
    <source>
        <dbReference type="Proteomes" id="UP000183529"/>
    </source>
</evidence>
<dbReference type="RefSeq" id="WP_074986805.1">
    <property type="nucleotide sequence ID" value="NZ_CADFGN010000016.1"/>
</dbReference>
<dbReference type="Pfam" id="PF00501">
    <property type="entry name" value="AMP-binding"/>
    <property type="match status" value="1"/>
</dbReference>
<comment type="caution">
    <text evidence="3">The sequence shown here is derived from an EMBL/GenBank/DDBJ whole genome shotgun (WGS) entry which is preliminary data.</text>
</comment>
<sequence>MHDHSSETMASAYSYPLLIKRLLLTPLQQTPNQEIVYRGTTRITYAQFGQRVGKLANALKNVGTQFGTTVAVMDWDSHRYLEAYFAVPMMGAVLQTVNIRLSQSEIAYTINHAGAEVLLAHADFLPVLAAIRDKLEKVRTLILIDDNGNVSDTHGLEFAGEYEQLLASCSEHYDFPDFDENTRATTFYTTGTTGLPKGVYFSHRQLVLHTITVMAALTSPESGQRFHRGDVYMPITPMFHVHAWGMPYIATVLGVKQVYPGRYVPDRLVELLRDEGVTFSHCVGTILHMLLNCPQARSADFSKWKVVIGGGALPHGLARAALERGIDIFTGYGMSETCPVLTLAQLKPQKEALSFDEEVSLRCRTGLPIPLVDLRIVDTEMRDLPHDGSASGEVVVRAPWLTQGYLHNPEASATLWEGGYLHTQDVARIDADGYLQITDRIKDVIKSGGEWVSSLEVESLISQHPAVAEVAVIGIKSDKWGERPAALVVLRADHNPVTADELKQHVLKFSENGTISKYAVPEVVKFVEALEKTSVGKLNKKWLREHFE</sequence>
<dbReference type="PANTHER" id="PTHR43767:SF11">
    <property type="entry name" value="MEDIUM-CHAIN-FATTY-ACID--COA LIGASE"/>
    <property type="match status" value="1"/>
</dbReference>
<dbReference type="EMBL" id="FNZM01000021">
    <property type="protein sequence ID" value="SEK11848.1"/>
    <property type="molecule type" value="Genomic_DNA"/>
</dbReference>
<dbReference type="Gene3D" id="3.40.50.12780">
    <property type="entry name" value="N-terminal domain of ligase-like"/>
    <property type="match status" value="1"/>
</dbReference>
<dbReference type="CDD" id="cd12119">
    <property type="entry name" value="ttLC_FACS_AlkK_like"/>
    <property type="match status" value="1"/>
</dbReference>
<dbReference type="Pfam" id="PF13193">
    <property type="entry name" value="AMP-binding_C"/>
    <property type="match status" value="1"/>
</dbReference>
<reference evidence="3 4" key="1">
    <citation type="submission" date="2016-10" db="EMBL/GenBank/DDBJ databases">
        <authorList>
            <person name="Varghese N."/>
            <person name="Submissions S."/>
        </authorList>
    </citation>
    <scope>NUCLEOTIDE SEQUENCE [LARGE SCALE GENOMIC DNA]</scope>
    <source>
        <strain evidence="3 4">LMG 22274</strain>
    </source>
</reference>
<dbReference type="InterPro" id="IPR045851">
    <property type="entry name" value="AMP-bd_C_sf"/>
</dbReference>
<protein>
    <submittedName>
        <fullName evidence="3">Fatty-acyl-CoA synthase</fullName>
    </submittedName>
</protein>
<dbReference type="GO" id="GO:0016877">
    <property type="term" value="F:ligase activity, forming carbon-sulfur bonds"/>
    <property type="evidence" value="ECO:0007669"/>
    <property type="project" value="UniProtKB-ARBA"/>
</dbReference>